<dbReference type="EMBL" id="KU697903">
    <property type="protein sequence ID" value="ANN45917.1"/>
    <property type="molecule type" value="Genomic_DNA"/>
</dbReference>
<name>A0A097PUY6_NPVAC</name>
<dbReference type="EMBL" id="KU697902">
    <property type="protein sequence ID" value="ANN45755.1"/>
    <property type="molecule type" value="Genomic_DNA"/>
</dbReference>
<accession>A0A097PUY6</accession>
<reference evidence="2" key="2">
    <citation type="journal article" date="2016" name="Sci. Rep.">
        <title>Generating a host range-expanded recombinant baculovirus.</title>
        <authorList>
            <person name="Wu C."/>
            <person name="Deng Z."/>
            <person name="Long Z."/>
            <person name="Cai Y."/>
            <person name="Ying Z."/>
            <person name="Yin H."/>
            <person name="Yuan M."/>
            <person name="Clem R.J."/>
            <person name="Yang K."/>
            <person name="Pang Y."/>
        </authorList>
    </citation>
    <scope>NUCLEOTIDE SEQUENCE</scope>
    <source>
        <strain evidence="2">VAcRev-1</strain>
        <strain evidence="3">VAcRev-2</strain>
    </source>
</reference>
<gene>
    <name evidence="1" type="primary">Ac-p94</name>
    <name evidence="2" type="synonym">94K</name>
    <name evidence="2" type="ORF">ACNVgp135</name>
</gene>
<evidence type="ECO:0000313" key="1">
    <source>
        <dbReference type="EMBL" id="AIU56983.1"/>
    </source>
</evidence>
<dbReference type="OrthoDB" id="1889at10239"/>
<proteinExistence type="predicted"/>
<sequence>MINYYVYATDDSLSTNSDYYFNKNALQTLEQFQNEIENISSCDKVLYLHWSAYCRQKEIGDVKSRYLRRNGEGTDTRPSEFIKWIHKNINLLDGKLKLLYMVTDGQISKNEANVCKNLLNEKPFSFERIVFYAINNNTEQIDLSVASAFVNNSDCKIYRNDEMVEWVNLTKEFNYDIITTENFISKKDELLSFVRFKFINSMPTDANVLNEVDKLKRLRQRLFSEIKQTNNSSMNFDQIKNKNEFVNTFKSTEFYKTLYNADVLNFDKIIDSTISTAINYLHNRNKSYAFDVMKNLHYQNKLASVDAETDDVVANDDDEAYDYSNVENIRFPDCILANDSGVPAILLTHYNLFETIQGSLTKFKSRLEFPLLWSQNKEIKNSIEYCYNLESLKQLIQHGTRLSPRSRRPFTGAIVPNEQFDEYNDYVLACTYFDAKKVAFNAGLMYYLLYKHINDAEYIDDNVKDYFKRYVIYRINNTECMIGFSNLAMEPLIKVKLPTALWYVSEISTLLFKHDNQHFGKEKLRQFAHFAEDMLQILQWCDYTDVNVEAVKKRAYCLKRINMFKRMSVLDAVEWIANRAFECKDKFIINKLTNADALQDLKFLKVNHNGVVDEHVLNDTSINAERYLYFYHIIEDFDKYISVVDNTMRPAFVLEEGKTFYDSLLKQLQSVHFNGQEITFEKCSRLDFNRILSLHKLYIECVKSLNKYPTLEEYQNYVYNQKHVKFNRIAIFPENILQNLAAVHNEYANKIVNLPVEEFIVRANNTVNRITRIQNERVGSPLQAEEIDKLIKLSEQRVNICRK</sequence>
<evidence type="ECO:0000313" key="3">
    <source>
        <dbReference type="EMBL" id="ANN45917.1"/>
    </source>
</evidence>
<dbReference type="EMBL" id="KM667940">
    <property type="protein sequence ID" value="AIU56983.1"/>
    <property type="molecule type" value="Genomic_DNA"/>
</dbReference>
<organism evidence="1">
    <name type="scientific">Autographa californica nuclear polyhedrosis virus</name>
    <name type="common">AcMNPV</name>
    <dbReference type="NCBI Taxonomy" id="46015"/>
    <lineage>
        <taxon>Viruses</taxon>
        <taxon>Viruses incertae sedis</taxon>
        <taxon>Naldaviricetes</taxon>
        <taxon>Lefavirales</taxon>
        <taxon>Baculoviridae</taxon>
        <taxon>Alphabaculovirus</taxon>
        <taxon>Alphabaculovirus aucalifornicae</taxon>
    </lineage>
</organism>
<protein>
    <submittedName>
        <fullName evidence="1">Ac-p94</fullName>
    </submittedName>
</protein>
<evidence type="ECO:0000313" key="2">
    <source>
        <dbReference type="EMBL" id="ANN45755.1"/>
    </source>
</evidence>
<reference evidence="1" key="1">
    <citation type="submission" date="2014-09" db="EMBL/GenBank/DDBJ databases">
        <title>Complete Genome Sequence of the E2 Strain of Autographa californica Multiple Nucleopolyhedrovirus.</title>
        <authorList>
            <person name="Maghodia A.B."/>
            <person name="Jarvis D.L."/>
            <person name="Geisler C."/>
        </authorList>
    </citation>
    <scope>NUCLEOTIDE SEQUENCE</scope>
    <source>
        <strain evidence="1">E2</strain>
    </source>
</reference>
<organismHost>
    <name type="scientific">Lepidoptera</name>
    <name type="common">moths &amp; butterflies</name>
    <dbReference type="NCBI Taxonomy" id="7088"/>
</organismHost>